<dbReference type="Proteomes" id="UP000291485">
    <property type="component" value="Unassembled WGS sequence"/>
</dbReference>
<reference evidence="4 5" key="1">
    <citation type="submission" date="2019-02" db="EMBL/GenBank/DDBJ databases">
        <title>Pedobacter sp. RP-3-11 sp. nov., isolated from Arctic soil.</title>
        <authorList>
            <person name="Dahal R.H."/>
        </authorList>
    </citation>
    <scope>NUCLEOTIDE SEQUENCE [LARGE SCALE GENOMIC DNA]</scope>
    <source>
        <strain evidence="4 5">RP-3-11</strain>
    </source>
</reference>
<feature type="domain" description="SbsA Ig-like" evidence="3">
    <location>
        <begin position="38"/>
        <end position="137"/>
    </location>
</feature>
<dbReference type="OrthoDB" id="9809989at2"/>
<dbReference type="InterPro" id="IPR013784">
    <property type="entry name" value="Carb-bd-like_fold"/>
</dbReference>
<protein>
    <recommendedName>
        <fullName evidence="3">SbsA Ig-like domain-containing protein</fullName>
    </recommendedName>
</protein>
<dbReference type="RefSeq" id="WP_131561745.1">
    <property type="nucleotide sequence ID" value="NZ_SJSN01000017.1"/>
</dbReference>
<accession>A0A4R0NQ65</accession>
<dbReference type="InterPro" id="IPR032812">
    <property type="entry name" value="SbsA_Ig"/>
</dbReference>
<feature type="compositionally biased region" description="Polar residues" evidence="2">
    <location>
        <begin position="546"/>
        <end position="563"/>
    </location>
</feature>
<evidence type="ECO:0000259" key="3">
    <source>
        <dbReference type="Pfam" id="PF13205"/>
    </source>
</evidence>
<evidence type="ECO:0000313" key="5">
    <source>
        <dbReference type="Proteomes" id="UP000291485"/>
    </source>
</evidence>
<dbReference type="Pfam" id="PF13205">
    <property type="entry name" value="Big_5"/>
    <property type="match status" value="1"/>
</dbReference>
<name>A0A4R0NQ65_9SPHI</name>
<dbReference type="EMBL" id="SJSN01000017">
    <property type="protein sequence ID" value="TCD02389.1"/>
    <property type="molecule type" value="Genomic_DNA"/>
</dbReference>
<organism evidence="4 5">
    <name type="scientific">Pedobacter frigidisoli</name>
    <dbReference type="NCBI Taxonomy" id="2530455"/>
    <lineage>
        <taxon>Bacteria</taxon>
        <taxon>Pseudomonadati</taxon>
        <taxon>Bacteroidota</taxon>
        <taxon>Sphingobacteriia</taxon>
        <taxon>Sphingobacteriales</taxon>
        <taxon>Sphingobacteriaceae</taxon>
        <taxon>Pedobacter</taxon>
    </lineage>
</organism>
<evidence type="ECO:0000256" key="1">
    <source>
        <dbReference type="ARBA" id="ARBA00022729"/>
    </source>
</evidence>
<dbReference type="SUPFAM" id="SSF49452">
    <property type="entry name" value="Starch-binding domain-like"/>
    <property type="match status" value="1"/>
</dbReference>
<gene>
    <name evidence="4" type="ORF">EZ449_18705</name>
</gene>
<feature type="region of interest" description="Disordered" evidence="2">
    <location>
        <begin position="544"/>
        <end position="580"/>
    </location>
</feature>
<evidence type="ECO:0000256" key="2">
    <source>
        <dbReference type="SAM" id="MobiDB-lite"/>
    </source>
</evidence>
<sequence length="580" mass="65774">MPNLKAHYFNLKNIVVVFTSLVFLSCASIQTPQGGPKDKTPPKVLSMTPKNLTRNFNAKKIVIEFDEYFNIQDEFKEFSISPDQERPPILKKRQKRLEITLQDTLEKNTTYTLNFGKAIADVNEANVVKNLSYVFSTGPEIDSLSVSGRVSSSLTNETEKEVTVFILPVERDTLFGKKRPSIYTTTDSAGNYKLNNLRKGSYKIYALKENSGGGDKVYQQVSDEIGFIKDPIIIDKNLDNINLQVFKELAPEFRVMERKLNADGSILLTFNQQLKQPKLTVMQPAAVDVGKRVYFNKTNDTAKIWLSDLSFDSVKVAIQDQGKVLQSVNFTRGKKDTYTRDVTIADNITGGKLNPSQRYTLTFPFPMIDADPSKITLLEDSVKRTTFQVLKDSVDFLKYYIIYPWKTKKSYDIKFAAGSFTAIFNAKNKDITKRFTLEPADSYGTLALKVEVPDSAKQYILEFIDEKKNPIKSFVITKNTTVNFAKYPTGKYLSRIIYDENKNGIWDTGNVKLGAQPEKIWYPATDMSLKANWDREEKLVIIATPPQIQESTISPPRQTSPNNNKEDSGIREAPNSLRKN</sequence>
<proteinExistence type="predicted"/>
<dbReference type="AlphaFoldDB" id="A0A4R0NQ65"/>
<dbReference type="GO" id="GO:0030246">
    <property type="term" value="F:carbohydrate binding"/>
    <property type="evidence" value="ECO:0007669"/>
    <property type="project" value="InterPro"/>
</dbReference>
<keyword evidence="5" id="KW-1185">Reference proteome</keyword>
<dbReference type="PROSITE" id="PS51257">
    <property type="entry name" value="PROKAR_LIPOPROTEIN"/>
    <property type="match status" value="1"/>
</dbReference>
<comment type="caution">
    <text evidence="4">The sequence shown here is derived from an EMBL/GenBank/DDBJ whole genome shotgun (WGS) entry which is preliminary data.</text>
</comment>
<evidence type="ECO:0000313" key="4">
    <source>
        <dbReference type="EMBL" id="TCD02389.1"/>
    </source>
</evidence>
<dbReference type="Gene3D" id="2.60.40.1120">
    <property type="entry name" value="Carboxypeptidase-like, regulatory domain"/>
    <property type="match status" value="1"/>
</dbReference>
<keyword evidence="1" id="KW-0732">Signal</keyword>